<dbReference type="AlphaFoldDB" id="U2PNZ3"/>
<proteinExistence type="predicted"/>
<gene>
    <name evidence="2" type="ORF">HMPREF0682_2057</name>
</gene>
<evidence type="ECO:0000313" key="2">
    <source>
        <dbReference type="EMBL" id="ERK52265.1"/>
    </source>
</evidence>
<protein>
    <submittedName>
        <fullName evidence="2">Uncharacterized protein</fullName>
    </submittedName>
</protein>
<reference evidence="2" key="1">
    <citation type="submission" date="2013-08" db="EMBL/GenBank/DDBJ databases">
        <authorList>
            <person name="Durkin A.S."/>
            <person name="Haft D.R."/>
            <person name="McCorrison J."/>
            <person name="Torralba M."/>
            <person name="Gillis M."/>
            <person name="Haft D.H."/>
            <person name="Methe B."/>
            <person name="Sutton G."/>
            <person name="Nelson K.E."/>
        </authorList>
    </citation>
    <scope>NUCLEOTIDE SEQUENCE [LARGE SCALE GENOMIC DNA]</scope>
    <source>
        <strain evidence="2">F0233</strain>
    </source>
</reference>
<comment type="caution">
    <text evidence="2">The sequence shown here is derived from an EMBL/GenBank/DDBJ whole genome shotgun (WGS) entry which is preliminary data.</text>
</comment>
<sequence length="602" mass="66133">MRGGLNMIRLDWVPKPFRDGDIAGEGTKKLLGTSLAAPKLFLRETAQNSWDAHIGHGVIPEYQMRFVTLDAPRMSVLRNFVFPETFPGSELAKVIRRSRVSAIEVHDRGTTGLDGPTRNDVHVGKGEPTNFRDFILTVGAPRDLEYGGGTYGFGKTAAFRASQCGTIIVWTRIRGGEGFEERFIAISIIPNFSMGEKRYTGQQWWGRDQRLKDGMNVQPIEGDAAHGLGTKLFERGFGEQETGTSIMILDPAFDDGGQEGFVQATADAVARNLWPKMIPGQPVDKQMKISLIENGHPVDLAAGWDDRIRASRESCLTAIRKVQSGQKAEEAFIDVSEIRCGNPKQLLGHLAIAPCPFGSDDELVNSVTLMREPELVVCEKEYPDLQNGRDSWVAVFKPIRELDNAFAEAEPPTHDDWKPDSLERRKGTFVRVALRRIKEDLKDYLNPVDDDVQPGERVSTGRLAASLDVLAVGADGDLASGMPTGRRSRSRGSKRRASVEVLSQELLPMPDASDGRALTRLELRASAGANLMTVTPDLAVVVEGSGVIKDAEQVRVDSWTTAEGEVTAAERLQVHGGDVFYVDISYPENAAVNCTFRSEVTK</sequence>
<feature type="region of interest" description="Disordered" evidence="1">
    <location>
        <begin position="478"/>
        <end position="497"/>
    </location>
</feature>
<evidence type="ECO:0000256" key="1">
    <source>
        <dbReference type="SAM" id="MobiDB-lite"/>
    </source>
</evidence>
<name>U2PNZ3_9ACTN</name>
<dbReference type="Proteomes" id="UP000017052">
    <property type="component" value="Unassembled WGS sequence"/>
</dbReference>
<evidence type="ECO:0000313" key="3">
    <source>
        <dbReference type="Proteomes" id="UP000017052"/>
    </source>
</evidence>
<feature type="compositionally biased region" description="Basic residues" evidence="1">
    <location>
        <begin position="486"/>
        <end position="496"/>
    </location>
</feature>
<accession>U2PNZ3</accession>
<dbReference type="EMBL" id="ACVN02000261">
    <property type="protein sequence ID" value="ERK52265.1"/>
    <property type="molecule type" value="Genomic_DNA"/>
</dbReference>
<keyword evidence="3" id="KW-1185">Reference proteome</keyword>
<organism evidence="2 3">
    <name type="scientific">Propionibacterium acidifaciens F0233</name>
    <dbReference type="NCBI Taxonomy" id="553198"/>
    <lineage>
        <taxon>Bacteria</taxon>
        <taxon>Bacillati</taxon>
        <taxon>Actinomycetota</taxon>
        <taxon>Actinomycetes</taxon>
        <taxon>Propionibacteriales</taxon>
        <taxon>Propionibacteriaceae</taxon>
        <taxon>Propionibacterium</taxon>
    </lineage>
</organism>